<dbReference type="Gramene" id="Mp6g05070.1">
    <property type="protein sequence ID" value="Mp6g05070.1.cds"/>
    <property type="gene ID" value="Mp6g05070"/>
</dbReference>
<dbReference type="OMA" id="YHILLYP"/>
<dbReference type="AlphaFoldDB" id="A0A2R6X5L5"/>
<keyword evidence="7" id="KW-1185">Reference proteome</keyword>
<protein>
    <recommendedName>
        <fullName evidence="5">Serine aminopeptidase S33 domain-containing protein</fullName>
    </recommendedName>
</protein>
<dbReference type="GO" id="GO:0019432">
    <property type="term" value="P:triglyceride biosynthetic process"/>
    <property type="evidence" value="ECO:0007669"/>
    <property type="project" value="UniProtKB-ARBA"/>
</dbReference>
<dbReference type="OrthoDB" id="44277at2759"/>
<feature type="domain" description="Serine aminopeptidase S33" evidence="5">
    <location>
        <begin position="202"/>
        <end position="399"/>
    </location>
</feature>
<gene>
    <name evidence="6" type="ORF">MARPO_0034s0010</name>
</gene>
<feature type="compositionally biased region" description="Basic and acidic residues" evidence="4">
    <location>
        <begin position="80"/>
        <end position="92"/>
    </location>
</feature>
<feature type="region of interest" description="Disordered" evidence="4">
    <location>
        <begin position="80"/>
        <end position="113"/>
    </location>
</feature>
<evidence type="ECO:0000256" key="4">
    <source>
        <dbReference type="SAM" id="MobiDB-lite"/>
    </source>
</evidence>
<proteinExistence type="inferred from homology"/>
<feature type="region of interest" description="Disordered" evidence="4">
    <location>
        <begin position="1"/>
        <end position="22"/>
    </location>
</feature>
<sequence>MEALQYSGCGSATKFRGRASPPHVEVQGESCRIRSLMSTGARGSCTGASITAFNRKRFEGGTGRKLLELRVARAALAVDEDKQQEDVARPDGRSVNMPVPHDVQSTTSTGSTSSNKFAVATDYIQYLPEFLRDDSGPPRWFCPVLENKPPKQAPVLLFLPEVVGTGLGFSLQQENLARLFELRCLRIPLTDRTPFEGLVSFVEETVRKEAKLNPRRPIYLLGESFGGTLALAIASRNPKLDLVLVLVNPSTSFRESPLQPLIPLIEALPPALFPAVPVLLGLATYDPVQWASQIATKIAPSIGSGQISPDSITGALRSLLDVVDAFPKSILPWKLKMLESGARYANSRIRAVKADVLILASEKDQLLPSLEEAKRLKKIIPNSTYRKFPQSGHMLLVEEGFNLASMIKATGFYRQTRSKDVVSNFVRPTKEEIDQAYGTTDILRKLTSPVFFSTGDDGVVVRGVSKIPTSKQPLIFVGNHFFYGLDMGMLWGELMNKLDVLPRGLAHPILFDQTLLEENNDRIEGDRTRLFGGVPVGGKNMFKLLSRGDSIALYPGGAREALHRKNEWHKLFWPERPEVIRMAARFGATFIPMCAVGEDEIYEILLDYDDLINLPLVGGRLYEAFDQLPRWREDLDGEVSNQMLHTPVAVPKLGGPGRIYILFGKPIYTEGKEDFFRDPKNVDAEYKKLREAVEGGLAYLVNKRKEDAYRNFFPRIAYEIAAGGKQAPTFEP</sequence>
<dbReference type="InterPro" id="IPR022742">
    <property type="entry name" value="Hydrolase_4"/>
</dbReference>
<dbReference type="GO" id="GO:0004144">
    <property type="term" value="F:diacylglycerol O-acyltransferase activity"/>
    <property type="evidence" value="ECO:0007669"/>
    <property type="project" value="UniProtKB-ARBA"/>
</dbReference>
<reference evidence="7" key="1">
    <citation type="journal article" date="2017" name="Cell">
        <title>Insights into land plant evolution garnered from the Marchantia polymorpha genome.</title>
        <authorList>
            <person name="Bowman J.L."/>
            <person name="Kohchi T."/>
            <person name="Yamato K.T."/>
            <person name="Jenkins J."/>
            <person name="Shu S."/>
            <person name="Ishizaki K."/>
            <person name="Yamaoka S."/>
            <person name="Nishihama R."/>
            <person name="Nakamura Y."/>
            <person name="Berger F."/>
            <person name="Adam C."/>
            <person name="Aki S.S."/>
            <person name="Althoff F."/>
            <person name="Araki T."/>
            <person name="Arteaga-Vazquez M.A."/>
            <person name="Balasubrmanian S."/>
            <person name="Barry K."/>
            <person name="Bauer D."/>
            <person name="Boehm C.R."/>
            <person name="Briginshaw L."/>
            <person name="Caballero-Perez J."/>
            <person name="Catarino B."/>
            <person name="Chen F."/>
            <person name="Chiyoda S."/>
            <person name="Chovatia M."/>
            <person name="Davies K.M."/>
            <person name="Delmans M."/>
            <person name="Demura T."/>
            <person name="Dierschke T."/>
            <person name="Dolan L."/>
            <person name="Dorantes-Acosta A.E."/>
            <person name="Eklund D.M."/>
            <person name="Florent S.N."/>
            <person name="Flores-Sandoval E."/>
            <person name="Fujiyama A."/>
            <person name="Fukuzawa H."/>
            <person name="Galik B."/>
            <person name="Grimanelli D."/>
            <person name="Grimwood J."/>
            <person name="Grossniklaus U."/>
            <person name="Hamada T."/>
            <person name="Haseloff J."/>
            <person name="Hetherington A.J."/>
            <person name="Higo A."/>
            <person name="Hirakawa Y."/>
            <person name="Hundley H.N."/>
            <person name="Ikeda Y."/>
            <person name="Inoue K."/>
            <person name="Inoue S.I."/>
            <person name="Ishida S."/>
            <person name="Jia Q."/>
            <person name="Kakita M."/>
            <person name="Kanazawa T."/>
            <person name="Kawai Y."/>
            <person name="Kawashima T."/>
            <person name="Kennedy M."/>
            <person name="Kinose K."/>
            <person name="Kinoshita T."/>
            <person name="Kohara Y."/>
            <person name="Koide E."/>
            <person name="Komatsu K."/>
            <person name="Kopischke S."/>
            <person name="Kubo M."/>
            <person name="Kyozuka J."/>
            <person name="Lagercrantz U."/>
            <person name="Lin S.S."/>
            <person name="Lindquist E."/>
            <person name="Lipzen A.M."/>
            <person name="Lu C.W."/>
            <person name="De Luna E."/>
            <person name="Martienssen R.A."/>
            <person name="Minamino N."/>
            <person name="Mizutani M."/>
            <person name="Mizutani M."/>
            <person name="Mochizuki N."/>
            <person name="Monte I."/>
            <person name="Mosher R."/>
            <person name="Nagasaki H."/>
            <person name="Nakagami H."/>
            <person name="Naramoto S."/>
            <person name="Nishitani K."/>
            <person name="Ohtani M."/>
            <person name="Okamoto T."/>
            <person name="Okumura M."/>
            <person name="Phillips J."/>
            <person name="Pollak B."/>
            <person name="Reinders A."/>
            <person name="Rovekamp M."/>
            <person name="Sano R."/>
            <person name="Sawa S."/>
            <person name="Schmid M.W."/>
            <person name="Shirakawa M."/>
            <person name="Solano R."/>
            <person name="Spunde A."/>
            <person name="Suetsugu N."/>
            <person name="Sugano S."/>
            <person name="Sugiyama A."/>
            <person name="Sun R."/>
            <person name="Suzuki Y."/>
            <person name="Takenaka M."/>
            <person name="Takezawa D."/>
            <person name="Tomogane H."/>
            <person name="Tsuzuki M."/>
            <person name="Ueda T."/>
            <person name="Umeda M."/>
            <person name="Ward J.M."/>
            <person name="Watanabe Y."/>
            <person name="Yazaki K."/>
            <person name="Yokoyama R."/>
            <person name="Yoshitake Y."/>
            <person name="Yotsui I."/>
            <person name="Zachgo S."/>
            <person name="Schmutz J."/>
        </authorList>
    </citation>
    <scope>NUCLEOTIDE SEQUENCE [LARGE SCALE GENOMIC DNA]</scope>
    <source>
        <strain evidence="7">Tak-1</strain>
    </source>
</reference>
<dbReference type="EMBL" id="KZ772706">
    <property type="protein sequence ID" value="PTQ41400.1"/>
    <property type="molecule type" value="Genomic_DNA"/>
</dbReference>
<dbReference type="Proteomes" id="UP000244005">
    <property type="component" value="Unassembled WGS sequence"/>
</dbReference>
<evidence type="ECO:0000313" key="7">
    <source>
        <dbReference type="Proteomes" id="UP000244005"/>
    </source>
</evidence>
<accession>A0A2R6X5L5</accession>
<dbReference type="EMBL" id="KZ772706">
    <property type="protein sequence ID" value="PTQ41401.1"/>
    <property type="molecule type" value="Genomic_DNA"/>
</dbReference>
<reference evidence="6" key="2">
    <citation type="submission" date="2017-12" db="EMBL/GenBank/DDBJ databases">
        <title>WGS assembly of Marchantia polymorpha.</title>
        <authorList>
            <person name="Bowman J.L."/>
            <person name="Kohchi T."/>
            <person name="Yamato K.T."/>
            <person name="Jenkins J."/>
            <person name="Shu S."/>
            <person name="Ishizaki K."/>
            <person name="Yamaoka S."/>
            <person name="Nishihama R."/>
            <person name="Nakamura Y."/>
            <person name="Berger F."/>
            <person name="Adam C."/>
            <person name="Aki S.S."/>
            <person name="Althoff F."/>
            <person name="Araki T."/>
            <person name="Arteaga-Vazquez M.A."/>
            <person name="Balasubrmanian S."/>
            <person name="Bauer D."/>
            <person name="Boehm C.R."/>
            <person name="Briginshaw L."/>
            <person name="Caballero-Perez J."/>
            <person name="Catarino B."/>
            <person name="Chen F."/>
            <person name="Chiyoda S."/>
            <person name="Chovatia M."/>
            <person name="Davies K.M."/>
            <person name="Delmans M."/>
            <person name="Demura T."/>
            <person name="Dierschke T."/>
            <person name="Dolan L."/>
            <person name="Dorantes-Acosta A.E."/>
            <person name="Eklund D.M."/>
            <person name="Florent S.N."/>
            <person name="Flores-Sandoval E."/>
            <person name="Fujiyama A."/>
            <person name="Fukuzawa H."/>
            <person name="Galik B."/>
            <person name="Grimanelli D."/>
            <person name="Grimwood J."/>
            <person name="Grossniklaus U."/>
            <person name="Hamada T."/>
            <person name="Haseloff J."/>
            <person name="Hetherington A.J."/>
            <person name="Higo A."/>
            <person name="Hirakawa Y."/>
            <person name="Hundley H.N."/>
            <person name="Ikeda Y."/>
            <person name="Inoue K."/>
            <person name="Inoue S."/>
            <person name="Ishida S."/>
            <person name="Jia Q."/>
            <person name="Kakita M."/>
            <person name="Kanazawa T."/>
            <person name="Kawai Y."/>
            <person name="Kawashima T."/>
            <person name="Kennedy M."/>
            <person name="Kinose K."/>
            <person name="Kinoshita T."/>
            <person name="Kohara Y."/>
            <person name="Koide E."/>
            <person name="Komatsu K."/>
            <person name="Kopischke S."/>
            <person name="Kubo M."/>
            <person name="Kyozuka J."/>
            <person name="Lagercrantz U."/>
            <person name="Lin S.S."/>
            <person name="Lindquist E."/>
            <person name="Lipzen A.M."/>
            <person name="Lu C."/>
            <person name="Luna E.D."/>
            <person name="Martienssen R.A."/>
            <person name="Minamino N."/>
            <person name="Mizutani M."/>
            <person name="Mizutani M."/>
            <person name="Mochizuki N."/>
            <person name="Monte I."/>
            <person name="Mosher R."/>
            <person name="Nagasaki H."/>
            <person name="Nakagami H."/>
            <person name="Naramoto S."/>
            <person name="Nishitani K."/>
            <person name="Ohtani M."/>
            <person name="Okamoto T."/>
            <person name="Okumura M."/>
            <person name="Phillips J."/>
            <person name="Pollak B."/>
            <person name="Reinders A."/>
            <person name="Roevekamp M."/>
            <person name="Sano R."/>
            <person name="Sawa S."/>
            <person name="Schmid M.W."/>
            <person name="Shirakawa M."/>
            <person name="Solano R."/>
            <person name="Spunde A."/>
            <person name="Suetsugu N."/>
            <person name="Sugano S."/>
            <person name="Sugiyama A."/>
            <person name="Sun R."/>
            <person name="Suzuki Y."/>
            <person name="Takenaka M."/>
            <person name="Takezawa D."/>
            <person name="Tomogane H."/>
            <person name="Tsuzuki M."/>
            <person name="Ueda T."/>
            <person name="Umeda M."/>
            <person name="Ward J.M."/>
            <person name="Watanabe Y."/>
            <person name="Yazaki K."/>
            <person name="Yokoyama R."/>
            <person name="Yoshitake Y."/>
            <person name="Yotsui I."/>
            <person name="Zachgo S."/>
            <person name="Schmutz J."/>
        </authorList>
    </citation>
    <scope>NUCLEOTIDE SEQUENCE [LARGE SCALE GENOMIC DNA]</scope>
    <source>
        <strain evidence="6">Tak-1</strain>
    </source>
</reference>
<comment type="similarity">
    <text evidence="1">Belongs to the diacylglycerol acyltransferase family.</text>
</comment>
<dbReference type="PANTHER" id="PTHR22753:SF14">
    <property type="entry name" value="MONOACYLGLYCEROL_DIACYLGLYCEROL O-ACYLTRANSFERASE"/>
    <property type="match status" value="1"/>
</dbReference>
<keyword evidence="2" id="KW-0808">Transferase</keyword>
<organism evidence="6 7">
    <name type="scientific">Marchantia polymorpha</name>
    <name type="common">Common liverwort</name>
    <name type="synonym">Marchantia aquatica</name>
    <dbReference type="NCBI Taxonomy" id="3197"/>
    <lineage>
        <taxon>Eukaryota</taxon>
        <taxon>Viridiplantae</taxon>
        <taxon>Streptophyta</taxon>
        <taxon>Embryophyta</taxon>
        <taxon>Marchantiophyta</taxon>
        <taxon>Marchantiopsida</taxon>
        <taxon>Marchantiidae</taxon>
        <taxon>Marchantiales</taxon>
        <taxon>Marchantiaceae</taxon>
        <taxon>Marchantia</taxon>
    </lineage>
</organism>
<dbReference type="Pfam" id="PF03982">
    <property type="entry name" value="DAGAT"/>
    <property type="match status" value="1"/>
</dbReference>
<evidence type="ECO:0000256" key="1">
    <source>
        <dbReference type="ARBA" id="ARBA00005420"/>
    </source>
</evidence>
<dbReference type="SUPFAM" id="SSF53474">
    <property type="entry name" value="alpha/beta-Hydrolases"/>
    <property type="match status" value="1"/>
</dbReference>
<dbReference type="InterPro" id="IPR029058">
    <property type="entry name" value="AB_hydrolase_fold"/>
</dbReference>
<dbReference type="Gramene" id="Mp6g05070.2">
    <property type="protein sequence ID" value="Mp6g05070.2.cds"/>
    <property type="gene ID" value="Mp6g05070"/>
</dbReference>
<evidence type="ECO:0000259" key="5">
    <source>
        <dbReference type="Pfam" id="PF12146"/>
    </source>
</evidence>
<keyword evidence="3" id="KW-0012">Acyltransferase</keyword>
<evidence type="ECO:0000256" key="2">
    <source>
        <dbReference type="ARBA" id="ARBA00022679"/>
    </source>
</evidence>
<evidence type="ECO:0000313" key="6">
    <source>
        <dbReference type="EMBL" id="PTQ41400.1"/>
    </source>
</evidence>
<dbReference type="InterPro" id="IPR007130">
    <property type="entry name" value="DAGAT"/>
</dbReference>
<dbReference type="PANTHER" id="PTHR22753">
    <property type="entry name" value="TRANSMEMBRANE PROTEIN 68"/>
    <property type="match status" value="1"/>
</dbReference>
<dbReference type="GO" id="GO:0016020">
    <property type="term" value="C:membrane"/>
    <property type="evidence" value="ECO:0000318"/>
    <property type="project" value="GO_Central"/>
</dbReference>
<dbReference type="Pfam" id="PF12146">
    <property type="entry name" value="Hydrolase_4"/>
    <property type="match status" value="1"/>
</dbReference>
<name>A0A2R6X5L5_MARPO</name>
<dbReference type="Gene3D" id="3.40.50.1820">
    <property type="entry name" value="alpha/beta hydrolase"/>
    <property type="match status" value="1"/>
</dbReference>
<evidence type="ECO:0000256" key="3">
    <source>
        <dbReference type="ARBA" id="ARBA00023315"/>
    </source>
</evidence>